<dbReference type="AlphaFoldDB" id="A0A1B1UQI6"/>
<keyword evidence="2" id="KW-1185">Reference proteome</keyword>
<organism evidence="1 2">
    <name type="scientific">Bradyrhizobium icense</name>
    <dbReference type="NCBI Taxonomy" id="1274631"/>
    <lineage>
        <taxon>Bacteria</taxon>
        <taxon>Pseudomonadati</taxon>
        <taxon>Pseudomonadota</taxon>
        <taxon>Alphaproteobacteria</taxon>
        <taxon>Hyphomicrobiales</taxon>
        <taxon>Nitrobacteraceae</taxon>
        <taxon>Bradyrhizobium</taxon>
    </lineage>
</organism>
<dbReference type="KEGG" id="bic:LMTR13_37975"/>
<reference evidence="1 2" key="1">
    <citation type="submission" date="2016-07" db="EMBL/GenBank/DDBJ databases">
        <title>Complete genome sequence of Bradyrhizobium icense LMTR 13T, a potential inoculant strain isolated from lima bean (Phaseolus lunatus) in Peru.</title>
        <authorList>
            <person name="Ormeno-Orrillo E."/>
            <person name="Duran D."/>
            <person name="Rogel M.A."/>
            <person name="Rey L."/>
            <person name="Imperial J."/>
            <person name="Ruiz-Argueso T."/>
            <person name="Martinez-Romero E."/>
        </authorList>
    </citation>
    <scope>NUCLEOTIDE SEQUENCE [LARGE SCALE GENOMIC DNA]</scope>
    <source>
        <strain evidence="1 2">LMTR 13</strain>
    </source>
</reference>
<evidence type="ECO:0000313" key="2">
    <source>
        <dbReference type="Proteomes" id="UP000092839"/>
    </source>
</evidence>
<name>A0A1B1UQI6_9BRAD</name>
<dbReference type="RefSeq" id="WP_065732203.1">
    <property type="nucleotide sequence ID" value="NZ_CP016428.1"/>
</dbReference>
<protein>
    <submittedName>
        <fullName evidence="1">Uncharacterized protein</fullName>
    </submittedName>
</protein>
<proteinExistence type="predicted"/>
<dbReference type="STRING" id="1274631.LMTR13_37975"/>
<gene>
    <name evidence="1" type="ORF">LMTR13_37975</name>
</gene>
<sequence length="165" mass="18606">MNREQAVRIQKYFLDADVALDHARMAIAGLGKEERLALDGLLREVVDALHLDLLAQIYDQHPDLEPPPRDEEIPTISSSLTWDQVRLPPSVTEADLDGILFSLLKPRWQKTAMVVILAAKRCEELALPIGGEEIAARLQVLSDSDRIEGIGDLRKWRHSEVRVKD</sequence>
<dbReference type="OrthoDB" id="6006919at2"/>
<dbReference type="EMBL" id="CP016428">
    <property type="protein sequence ID" value="ANW05069.1"/>
    <property type="molecule type" value="Genomic_DNA"/>
</dbReference>
<accession>A0A1B1UQI6</accession>
<dbReference type="Proteomes" id="UP000092839">
    <property type="component" value="Chromosome"/>
</dbReference>
<evidence type="ECO:0000313" key="1">
    <source>
        <dbReference type="EMBL" id="ANW05069.1"/>
    </source>
</evidence>